<dbReference type="Proteomes" id="UP000824001">
    <property type="component" value="Unassembled WGS sequence"/>
</dbReference>
<dbReference type="EMBL" id="DVJK01000068">
    <property type="protein sequence ID" value="HIS66418.1"/>
    <property type="molecule type" value="Genomic_DNA"/>
</dbReference>
<dbReference type="Pfam" id="PF10133">
    <property type="entry name" value="CooT"/>
    <property type="match status" value="1"/>
</dbReference>
<gene>
    <name evidence="1" type="ORF">IAC18_02525</name>
</gene>
<dbReference type="AlphaFoldDB" id="A0A9D1FCL6"/>
<reference evidence="1" key="2">
    <citation type="journal article" date="2021" name="PeerJ">
        <title>Extensive microbial diversity within the chicken gut microbiome revealed by metagenomics and culture.</title>
        <authorList>
            <person name="Gilroy R."/>
            <person name="Ravi A."/>
            <person name="Getino M."/>
            <person name="Pursley I."/>
            <person name="Horton D.L."/>
            <person name="Alikhan N.F."/>
            <person name="Baker D."/>
            <person name="Gharbi K."/>
            <person name="Hall N."/>
            <person name="Watson M."/>
            <person name="Adriaenssens E.M."/>
            <person name="Foster-Nyarko E."/>
            <person name="Jarju S."/>
            <person name="Secka A."/>
            <person name="Antonio M."/>
            <person name="Oren A."/>
            <person name="Chaudhuri R.R."/>
            <person name="La Ragione R."/>
            <person name="Hildebrand F."/>
            <person name="Pallen M.J."/>
        </authorList>
    </citation>
    <scope>NUCLEOTIDE SEQUENCE</scope>
    <source>
        <strain evidence="1">ChiHjej10B9-9673</strain>
    </source>
</reference>
<evidence type="ECO:0000313" key="2">
    <source>
        <dbReference type="Proteomes" id="UP000824001"/>
    </source>
</evidence>
<proteinExistence type="predicted"/>
<comment type="caution">
    <text evidence="1">The sequence shown here is derived from an EMBL/GenBank/DDBJ whole genome shotgun (WGS) entry which is preliminary data.</text>
</comment>
<protein>
    <submittedName>
        <fullName evidence="1">CooT family nickel-binding protein</fullName>
    </submittedName>
</protein>
<sequence length="66" mass="7105">MCLSDAFELIGGERRPLMHYVSGISVEDGTVTLTDMLGARKVVPGTLKSVDLTDNVILIEPAEMAQ</sequence>
<name>A0A9D1FCL6_9FIRM</name>
<reference evidence="1" key="1">
    <citation type="submission" date="2020-10" db="EMBL/GenBank/DDBJ databases">
        <authorList>
            <person name="Gilroy R."/>
        </authorList>
    </citation>
    <scope>NUCLEOTIDE SEQUENCE</scope>
    <source>
        <strain evidence="1">ChiHjej10B9-9673</strain>
    </source>
</reference>
<accession>A0A9D1FCL6</accession>
<dbReference type="InterPro" id="IPR019300">
    <property type="entry name" value="CooT"/>
</dbReference>
<evidence type="ECO:0000313" key="1">
    <source>
        <dbReference type="EMBL" id="HIS66418.1"/>
    </source>
</evidence>
<organism evidence="1 2">
    <name type="scientific">Candidatus Scatomorpha merdipullorum</name>
    <dbReference type="NCBI Taxonomy" id="2840927"/>
    <lineage>
        <taxon>Bacteria</taxon>
        <taxon>Bacillati</taxon>
        <taxon>Bacillota</taxon>
        <taxon>Clostridia</taxon>
        <taxon>Eubacteriales</taxon>
        <taxon>Candidatus Scatomorpha</taxon>
    </lineage>
</organism>